<gene>
    <name evidence="1" type="primary">COL23A1</name>
</gene>
<accession>A0A1A7YDF5</accession>
<dbReference type="AlphaFoldDB" id="A0A1A7YDF5"/>
<evidence type="ECO:0000313" key="1">
    <source>
        <dbReference type="EMBL" id="SBP28174.1"/>
    </source>
</evidence>
<protein>
    <submittedName>
        <fullName evidence="1">Collagen, type XXIII, alpha 1</fullName>
    </submittedName>
</protein>
<feature type="non-terminal residue" evidence="1">
    <location>
        <position position="97"/>
    </location>
</feature>
<name>A0A1A7YDF5_9TELE</name>
<reference evidence="1" key="2">
    <citation type="submission" date="2016-06" db="EMBL/GenBank/DDBJ databases">
        <title>The genome of a short-lived fish provides insights into sex chromosome evolution and the genetic control of aging.</title>
        <authorList>
            <person name="Reichwald K."/>
            <person name="Felder M."/>
            <person name="Petzold A."/>
            <person name="Koch P."/>
            <person name="Groth M."/>
            <person name="Platzer M."/>
        </authorList>
    </citation>
    <scope>NUCLEOTIDE SEQUENCE</scope>
    <source>
        <tissue evidence="1">Brain</tissue>
    </source>
</reference>
<keyword evidence="1" id="KW-0176">Collagen</keyword>
<feature type="non-terminal residue" evidence="1">
    <location>
        <position position="1"/>
    </location>
</feature>
<proteinExistence type="predicted"/>
<sequence>HKDPWVILVKRALQAPQTLWTSTANSWMRSRAHLDHRDLLDLQEKRASSVYLDQQESTEKWDKKVTWVTLDLRVKEGRKERWVCLGPLLWMDRKGKR</sequence>
<reference evidence="1" key="1">
    <citation type="submission" date="2016-05" db="EMBL/GenBank/DDBJ databases">
        <authorList>
            <person name="Lavstsen T."/>
            <person name="Jespersen J.S."/>
        </authorList>
    </citation>
    <scope>NUCLEOTIDE SEQUENCE</scope>
    <source>
        <tissue evidence="1">Brain</tissue>
    </source>
</reference>
<dbReference type="EMBL" id="HADX01005942">
    <property type="protein sequence ID" value="SBP28174.1"/>
    <property type="molecule type" value="Transcribed_RNA"/>
</dbReference>
<organism evidence="1">
    <name type="scientific">Iconisemion striatum</name>
    <dbReference type="NCBI Taxonomy" id="60296"/>
    <lineage>
        <taxon>Eukaryota</taxon>
        <taxon>Metazoa</taxon>
        <taxon>Chordata</taxon>
        <taxon>Craniata</taxon>
        <taxon>Vertebrata</taxon>
        <taxon>Euteleostomi</taxon>
        <taxon>Actinopterygii</taxon>
        <taxon>Neopterygii</taxon>
        <taxon>Teleostei</taxon>
        <taxon>Neoteleostei</taxon>
        <taxon>Acanthomorphata</taxon>
        <taxon>Ovalentaria</taxon>
        <taxon>Atherinomorphae</taxon>
        <taxon>Cyprinodontiformes</taxon>
        <taxon>Nothobranchiidae</taxon>
        <taxon>Iconisemion</taxon>
    </lineage>
</organism>
<dbReference type="GO" id="GO:0005581">
    <property type="term" value="C:collagen trimer"/>
    <property type="evidence" value="ECO:0007669"/>
    <property type="project" value="UniProtKB-KW"/>
</dbReference>